<name>A0ABT8L841_9BACT</name>
<organism evidence="5 6">
    <name type="scientific">Agaribacillus aureus</name>
    <dbReference type="NCBI Taxonomy" id="3051825"/>
    <lineage>
        <taxon>Bacteria</taxon>
        <taxon>Pseudomonadati</taxon>
        <taxon>Bacteroidota</taxon>
        <taxon>Cytophagia</taxon>
        <taxon>Cytophagales</taxon>
        <taxon>Splendidivirgaceae</taxon>
        <taxon>Agaribacillus</taxon>
    </lineage>
</organism>
<evidence type="ECO:0000256" key="2">
    <source>
        <dbReference type="ARBA" id="ARBA00022525"/>
    </source>
</evidence>
<dbReference type="EMBL" id="JAUJEB010000004">
    <property type="protein sequence ID" value="MDN5213930.1"/>
    <property type="molecule type" value="Genomic_DNA"/>
</dbReference>
<dbReference type="SUPFAM" id="SSF48452">
    <property type="entry name" value="TPR-like"/>
    <property type="match status" value="1"/>
</dbReference>
<comment type="caution">
    <text evidence="5">The sequence shown here is derived from an EMBL/GenBank/DDBJ whole genome shotgun (WGS) entry which is preliminary data.</text>
</comment>
<dbReference type="Gene3D" id="2.60.40.10">
    <property type="entry name" value="Immunoglobulins"/>
    <property type="match status" value="7"/>
</dbReference>
<accession>A0ABT8L841</accession>
<keyword evidence="2" id="KW-0964">Secreted</keyword>
<keyword evidence="3" id="KW-0732">Signal</keyword>
<dbReference type="InterPro" id="IPR013783">
    <property type="entry name" value="Ig-like_fold"/>
</dbReference>
<dbReference type="SUPFAM" id="SSF49478">
    <property type="entry name" value="Cna protein B-type domain"/>
    <property type="match status" value="1"/>
</dbReference>
<comment type="similarity">
    <text evidence="1">Belongs to the serine-aspartate repeat-containing protein (SDr) family.</text>
</comment>
<dbReference type="SUPFAM" id="SSF82171">
    <property type="entry name" value="DPP6 N-terminal domain-like"/>
    <property type="match status" value="1"/>
</dbReference>
<dbReference type="Gene3D" id="1.25.40.10">
    <property type="entry name" value="Tetratricopeptide repeat domain"/>
    <property type="match status" value="1"/>
</dbReference>
<dbReference type="PROSITE" id="PS50005">
    <property type="entry name" value="TPR"/>
    <property type="match status" value="1"/>
</dbReference>
<keyword evidence="6" id="KW-1185">Reference proteome</keyword>
<dbReference type="SMART" id="SM00028">
    <property type="entry name" value="TPR"/>
    <property type="match status" value="2"/>
</dbReference>
<reference evidence="5" key="1">
    <citation type="submission" date="2023-06" db="EMBL/GenBank/DDBJ databases">
        <title>Genomic of Agaribacillus aureum.</title>
        <authorList>
            <person name="Wang G."/>
        </authorList>
    </citation>
    <scope>NUCLEOTIDE SEQUENCE</scope>
    <source>
        <strain evidence="5">BMA12</strain>
    </source>
</reference>
<evidence type="ECO:0000256" key="4">
    <source>
        <dbReference type="PROSITE-ProRule" id="PRU00339"/>
    </source>
</evidence>
<dbReference type="InterPro" id="IPR011990">
    <property type="entry name" value="TPR-like_helical_dom_sf"/>
</dbReference>
<dbReference type="InterPro" id="IPR019734">
    <property type="entry name" value="TPR_rpt"/>
</dbReference>
<evidence type="ECO:0000313" key="5">
    <source>
        <dbReference type="EMBL" id="MDN5213930.1"/>
    </source>
</evidence>
<dbReference type="PANTHER" id="PTHR36108:SF13">
    <property type="entry name" value="COLOSSIN-B-RELATED"/>
    <property type="match status" value="1"/>
</dbReference>
<evidence type="ECO:0000256" key="3">
    <source>
        <dbReference type="ARBA" id="ARBA00022729"/>
    </source>
</evidence>
<evidence type="ECO:0008006" key="7">
    <source>
        <dbReference type="Google" id="ProtNLM"/>
    </source>
</evidence>
<keyword evidence="4" id="KW-0802">TPR repeat</keyword>
<proteinExistence type="inferred from homology"/>
<dbReference type="PANTHER" id="PTHR36108">
    <property type="entry name" value="COLOSSIN-B-RELATED"/>
    <property type="match status" value="1"/>
</dbReference>
<dbReference type="Proteomes" id="UP001172083">
    <property type="component" value="Unassembled WGS sequence"/>
</dbReference>
<evidence type="ECO:0000256" key="1">
    <source>
        <dbReference type="ARBA" id="ARBA00007257"/>
    </source>
</evidence>
<sequence>MSMRRGYIFIALFIAGSVGISHGQNIRRFQDMSPTLNLEGNYEFGNKLFAEGKYYAATHFYQQVLEEEESHTGAIYQLGMSYEKLRDYQKARDQFKKIYDRRVKGYPLLSLHYGINAKAIGNCEEAIEAFESFLNQGATKDPDKIKIAQWELESCQGGVVSSQNTDDVTARILDPSNDNDMSEFGVTQFGDNKVIYTGVSKVPKARKLNIGETKAAYDDQYLNRLFSATLDNKGVLSGDLLKIKLPAGNQNVGSPFLSEDGNKLYYTICQNGNKDCGIYYSRKKSGNKWSDPVKLNEIINAPGSDSRHAVLGRDKANREYIFFSSNRRGGQGAFDIWYALLDEEGTPVEAINLGPTINTSKMEVTPYFDQKSNLLFFSSNGHKGLGQLDVYMVSIDFISRQGIIYNVGAPINSRTDDYYFSMANNATSGYVSSNRVGSVAGNQYSVTDNIYRLSFKAPFTYKNLPDYISKVNSFNEHDIAFKLFSESFDYKDLAVNGEDGSKLSEEDINIDGSILQGDSFKADQMVYLLDENQNIIDSTSTDENGKFRFRKLPGDNKYSLLIDSADDLEANMRFLDDSGQELLAVNSKDDEEFFNYKKLQDQSVALQKLGEDQIAISGNLLKDGQPAANQPVVLVDENGNVVAQGYTDSEGKFHFRNLDNSKKYALRMDDSDDLQANMRFLDNSGQELLVVNSEDNEEFFYYKKLQDQSVALQKLGEDQIAISGNLLKDGQPAANQPVVLVDENGNVVAQGYTDSEGKFHFRNLDNSKKYALRMDDSDDLQANMRFLDNSGQELLVVNSEDNEEFFYYKKLQDQSVALQKLGEDQIAISGNLLKDGQPAANQPVVLVDEDGNVVAEGYTDSEGKFHFRNLDNSKKYALRMDDSDDLQANMRFLDDSGQELLAVNSEDNEGFFNYKKLQDQSVALQKLGEDQIAISGNLLKDGQPAANQPVVLVDENGNVVAEGYTDSEGKFHFRNLDNSKKYALKMDDSDDLQANMSFLDDSGQELLAVNSKDNEGFFNYKKLQDESFALQKLEEDQITISGSFLKDGQPAANQPVVLVDENGNVVAEGYTDSEGKFHFRNLDNSKKYALRMDDSGDLQANMSFLDDNGQELLAVNSKDNAAFFNYENLQDQSLSTQKMTEDHINISGSLLKDGQPAGNKKVILVDASGKMIDGGYTDKDGKFNFKHLANSEKYILRMDDGENLKANMGFFDMHDNLLLSTNSEDNSIYFEYSDLSDQVIPRKQIAANNTQFKYRDETARTASVGKSRIRKISPADQLRQMFKPTMTYEQYNDLVKEQGENLTKDVNLRVQIGAFRKPSKRLFKHLNLGEIDVIKSRGLTKFLIGNFDELEKAEALRKKAFNKGVSDAFVSVYYRGHRVALLIYNHKNKLVRKIVESND</sequence>
<gene>
    <name evidence="5" type="ORF">QQ020_17780</name>
</gene>
<dbReference type="RefSeq" id="WP_346759269.1">
    <property type="nucleotide sequence ID" value="NZ_JAUJEB010000004.1"/>
</dbReference>
<evidence type="ECO:0000313" key="6">
    <source>
        <dbReference type="Proteomes" id="UP001172083"/>
    </source>
</evidence>
<protein>
    <recommendedName>
        <fullName evidence="7">WD40-like Beta Propeller Repeat</fullName>
    </recommendedName>
</protein>
<feature type="repeat" description="TPR" evidence="4">
    <location>
        <begin position="72"/>
        <end position="105"/>
    </location>
</feature>